<keyword evidence="3" id="KW-1185">Reference proteome</keyword>
<evidence type="ECO:0000256" key="1">
    <source>
        <dbReference type="SAM" id="MobiDB-lite"/>
    </source>
</evidence>
<feature type="compositionally biased region" description="Polar residues" evidence="1">
    <location>
        <begin position="1"/>
        <end position="15"/>
    </location>
</feature>
<reference evidence="2 3" key="1">
    <citation type="journal article" date="2023" name="Hortic Res">
        <title>Pangenome of water caltrop reveals structural variations and asymmetric subgenome divergence after allopolyploidization.</title>
        <authorList>
            <person name="Zhang X."/>
            <person name="Chen Y."/>
            <person name="Wang L."/>
            <person name="Yuan Y."/>
            <person name="Fang M."/>
            <person name="Shi L."/>
            <person name="Lu R."/>
            <person name="Comes H.P."/>
            <person name="Ma Y."/>
            <person name="Chen Y."/>
            <person name="Huang G."/>
            <person name="Zhou Y."/>
            <person name="Zheng Z."/>
            <person name="Qiu Y."/>
        </authorList>
    </citation>
    <scope>NUCLEOTIDE SEQUENCE [LARGE SCALE GENOMIC DNA]</scope>
    <source>
        <strain evidence="2">F231</strain>
    </source>
</reference>
<feature type="region of interest" description="Disordered" evidence="1">
    <location>
        <begin position="1"/>
        <end position="48"/>
    </location>
</feature>
<dbReference type="AlphaFoldDB" id="A0AAN7MPL9"/>
<evidence type="ECO:0000313" key="3">
    <source>
        <dbReference type="Proteomes" id="UP001346149"/>
    </source>
</evidence>
<comment type="caution">
    <text evidence="2">The sequence shown here is derived from an EMBL/GenBank/DDBJ whole genome shotgun (WGS) entry which is preliminary data.</text>
</comment>
<organism evidence="2 3">
    <name type="scientific">Trapa natans</name>
    <name type="common">Water chestnut</name>
    <dbReference type="NCBI Taxonomy" id="22666"/>
    <lineage>
        <taxon>Eukaryota</taxon>
        <taxon>Viridiplantae</taxon>
        <taxon>Streptophyta</taxon>
        <taxon>Embryophyta</taxon>
        <taxon>Tracheophyta</taxon>
        <taxon>Spermatophyta</taxon>
        <taxon>Magnoliopsida</taxon>
        <taxon>eudicotyledons</taxon>
        <taxon>Gunneridae</taxon>
        <taxon>Pentapetalae</taxon>
        <taxon>rosids</taxon>
        <taxon>malvids</taxon>
        <taxon>Myrtales</taxon>
        <taxon>Lythraceae</taxon>
        <taxon>Trapa</taxon>
    </lineage>
</organism>
<evidence type="ECO:0000313" key="2">
    <source>
        <dbReference type="EMBL" id="KAK4799210.1"/>
    </source>
</evidence>
<accession>A0AAN7MPL9</accession>
<name>A0AAN7MPL9_TRANT</name>
<proteinExistence type="predicted"/>
<dbReference type="Proteomes" id="UP001346149">
    <property type="component" value="Unassembled WGS sequence"/>
</dbReference>
<feature type="compositionally biased region" description="Basic and acidic residues" evidence="1">
    <location>
        <begin position="16"/>
        <end position="36"/>
    </location>
</feature>
<gene>
    <name evidence="2" type="ORF">SAY86_024575</name>
</gene>
<dbReference type="EMBL" id="JAXQNO010000004">
    <property type="protein sequence ID" value="KAK4799210.1"/>
    <property type="molecule type" value="Genomic_DNA"/>
</dbReference>
<protein>
    <submittedName>
        <fullName evidence="2">Uncharacterized protein</fullName>
    </submittedName>
</protein>
<dbReference type="PANTHER" id="PTHR33115">
    <property type="entry name" value="ARM REPEAT SUPERFAMILY PROTEIN"/>
    <property type="match status" value="1"/>
</dbReference>
<sequence length="191" mass="21970">MGVSSWRSQTSNSLAKRSEAPARPHDLRASVQRDLEEGQQPSAREKTDPFRVEACRVRENRDWNRALRFIWARVVLLCGFSITLDKTDFWFITIILLIEETRIFSRSHELEWQHQATWSITDARVSSFRALRSNSLSMMQPVRAFFGGPLFLLPTRMKRKEQKVVMIIRTVGGQVGKGSQRAHGRAQTSPS</sequence>
<dbReference type="PANTHER" id="PTHR33115:SF50">
    <property type="entry name" value="ARM REPEAT SUPERFAMILY PROTEIN"/>
    <property type="match status" value="1"/>
</dbReference>